<comment type="caution">
    <text evidence="9">The sequence shown here is derived from an EMBL/GenBank/DDBJ whole genome shotgun (WGS) entry which is preliminary data.</text>
</comment>
<dbReference type="HAMAP" id="MF_00378">
    <property type="entry name" value="Exonuc_7_L"/>
    <property type="match status" value="1"/>
</dbReference>
<evidence type="ECO:0000256" key="3">
    <source>
        <dbReference type="ARBA" id="ARBA00022801"/>
    </source>
</evidence>
<dbReference type="GO" id="GO:0006308">
    <property type="term" value="P:DNA catabolic process"/>
    <property type="evidence" value="ECO:0007669"/>
    <property type="project" value="UniProtKB-UniRule"/>
</dbReference>
<feature type="domain" description="Exonuclease VII large subunit C-terminal" evidence="7">
    <location>
        <begin position="127"/>
        <end position="336"/>
    </location>
</feature>
<comment type="similarity">
    <text evidence="5 6">Belongs to the XseA family.</text>
</comment>
<sequence length="412" mass="44774">MGLTSSAQEPQPLGRIIMAVKGWTDRLGEVWVDAQVVEIKRRSGPTQFLTLRDRTADMSATATVSAFVLDAAGPLPEGSRVTARVRARVFERSTQLSFEVLELQVAGEGKLLAQIENLKRKLQAEGLFDTHRKKRLPLLPRAIGLVTAKDSDAERDVHTTVWRRWPAAVIKTRHAVVQGPHSAESVMVALAALDSDPEVDVIIIARGGGALEHLLSFSDEGLVRAVAAATTPVVSAIGHERDTPILDLVADVRASTPTDAAKHVVPDHAQELAVVTEGRRRLHQALDAKLADLQRYLDQLRSRPVLVDPTSAFAAHYDRLSLLRHQLDAAVDRRLRTEESDLRAAVSSIRALSPKRTLERGYAVLVDDEHSSVSSVGDTTAGARIHAYLADGQLDLDVVATTPRHPQGAHDG</sequence>
<evidence type="ECO:0000256" key="1">
    <source>
        <dbReference type="ARBA" id="ARBA00022490"/>
    </source>
</evidence>
<comment type="catalytic activity">
    <reaction evidence="5 6">
        <text>Exonucleolytic cleavage in either 5'- to 3'- or 3'- to 5'-direction to yield nucleoside 5'-phosphates.</text>
        <dbReference type="EC" id="3.1.11.6"/>
    </reaction>
</comment>
<evidence type="ECO:0000259" key="7">
    <source>
        <dbReference type="Pfam" id="PF02601"/>
    </source>
</evidence>
<dbReference type="GO" id="GO:0003676">
    <property type="term" value="F:nucleic acid binding"/>
    <property type="evidence" value="ECO:0007669"/>
    <property type="project" value="InterPro"/>
</dbReference>
<proteinExistence type="inferred from homology"/>
<dbReference type="Proteomes" id="UP000712713">
    <property type="component" value="Unassembled WGS sequence"/>
</dbReference>
<comment type="subunit">
    <text evidence="5">Heterooligomer composed of large and small subunits.</text>
</comment>
<protein>
    <recommendedName>
        <fullName evidence="5">Exodeoxyribonuclease 7 large subunit</fullName>
        <ecNumber evidence="5">3.1.11.6</ecNumber>
    </recommendedName>
    <alternativeName>
        <fullName evidence="5">Exodeoxyribonuclease VII large subunit</fullName>
        <shortName evidence="5">Exonuclease VII large subunit</shortName>
    </alternativeName>
</protein>
<dbReference type="GO" id="GO:0005737">
    <property type="term" value="C:cytoplasm"/>
    <property type="evidence" value="ECO:0007669"/>
    <property type="project" value="UniProtKB-SubCell"/>
</dbReference>
<evidence type="ECO:0000313" key="10">
    <source>
        <dbReference type="Proteomes" id="UP000712713"/>
    </source>
</evidence>
<dbReference type="GO" id="GO:0008855">
    <property type="term" value="F:exodeoxyribonuclease VII activity"/>
    <property type="evidence" value="ECO:0007669"/>
    <property type="project" value="UniProtKB-UniRule"/>
</dbReference>
<dbReference type="Pfam" id="PF02601">
    <property type="entry name" value="Exonuc_VII_L"/>
    <property type="match status" value="1"/>
</dbReference>
<reference evidence="9" key="1">
    <citation type="journal article" date="2021" name="PeerJ">
        <title>Extensive microbial diversity within the chicken gut microbiome revealed by metagenomics and culture.</title>
        <authorList>
            <person name="Gilroy R."/>
            <person name="Ravi A."/>
            <person name="Getino M."/>
            <person name="Pursley I."/>
            <person name="Horton D.L."/>
            <person name="Alikhan N.F."/>
            <person name="Baker D."/>
            <person name="Gharbi K."/>
            <person name="Hall N."/>
            <person name="Watson M."/>
            <person name="Adriaenssens E.M."/>
            <person name="Foster-Nyarko E."/>
            <person name="Jarju S."/>
            <person name="Secka A."/>
            <person name="Antonio M."/>
            <person name="Oren A."/>
            <person name="Chaudhuri R.R."/>
            <person name="La Ragione R."/>
            <person name="Hildebrand F."/>
            <person name="Pallen M.J."/>
        </authorList>
    </citation>
    <scope>NUCLEOTIDE SEQUENCE</scope>
    <source>
        <strain evidence="9">ChiGjej3B3-7470</strain>
    </source>
</reference>
<keyword evidence="3 5" id="KW-0378">Hydrolase</keyword>
<dbReference type="NCBIfam" id="TIGR00237">
    <property type="entry name" value="xseA"/>
    <property type="match status" value="1"/>
</dbReference>
<dbReference type="EMBL" id="DYZF01000123">
    <property type="protein sequence ID" value="HJE51312.1"/>
    <property type="molecule type" value="Genomic_DNA"/>
</dbReference>
<dbReference type="AlphaFoldDB" id="A0A921ENK9"/>
<organism evidence="9 10">
    <name type="scientific">Tessaracoccus flavescens</name>
    <dbReference type="NCBI Taxonomy" id="399497"/>
    <lineage>
        <taxon>Bacteria</taxon>
        <taxon>Bacillati</taxon>
        <taxon>Actinomycetota</taxon>
        <taxon>Actinomycetes</taxon>
        <taxon>Propionibacteriales</taxon>
        <taxon>Propionibacteriaceae</taxon>
        <taxon>Tessaracoccus</taxon>
    </lineage>
</organism>
<evidence type="ECO:0000256" key="4">
    <source>
        <dbReference type="ARBA" id="ARBA00022839"/>
    </source>
</evidence>
<evidence type="ECO:0000256" key="2">
    <source>
        <dbReference type="ARBA" id="ARBA00022722"/>
    </source>
</evidence>
<feature type="domain" description="OB-fold nucleic acid binding" evidence="8">
    <location>
        <begin position="24"/>
        <end position="103"/>
    </location>
</feature>
<evidence type="ECO:0000256" key="5">
    <source>
        <dbReference type="HAMAP-Rule" id="MF_00378"/>
    </source>
</evidence>
<name>A0A921ENK9_9ACTN</name>
<comment type="function">
    <text evidence="5">Bidirectionally degrades single-stranded DNA into large acid-insoluble oligonucleotides, which are then degraded further into small acid-soluble oligonucleotides.</text>
</comment>
<accession>A0A921ENK9</accession>
<dbReference type="InterPro" id="IPR020579">
    <property type="entry name" value="Exonuc_VII_lsu_C"/>
</dbReference>
<comment type="subcellular location">
    <subcellularLocation>
        <location evidence="5 6">Cytoplasm</location>
    </subcellularLocation>
</comment>
<dbReference type="GO" id="GO:0009318">
    <property type="term" value="C:exodeoxyribonuclease VII complex"/>
    <property type="evidence" value="ECO:0007669"/>
    <property type="project" value="UniProtKB-UniRule"/>
</dbReference>
<dbReference type="EC" id="3.1.11.6" evidence="5"/>
<dbReference type="CDD" id="cd04489">
    <property type="entry name" value="ExoVII_LU_OBF"/>
    <property type="match status" value="1"/>
</dbReference>
<dbReference type="Pfam" id="PF13742">
    <property type="entry name" value="tRNA_anti_2"/>
    <property type="match status" value="1"/>
</dbReference>
<evidence type="ECO:0000256" key="6">
    <source>
        <dbReference type="RuleBase" id="RU004355"/>
    </source>
</evidence>
<dbReference type="InterPro" id="IPR003753">
    <property type="entry name" value="Exonuc_VII_L"/>
</dbReference>
<evidence type="ECO:0000313" key="9">
    <source>
        <dbReference type="EMBL" id="HJE51312.1"/>
    </source>
</evidence>
<evidence type="ECO:0000259" key="8">
    <source>
        <dbReference type="Pfam" id="PF13742"/>
    </source>
</evidence>
<gene>
    <name evidence="5 9" type="primary">xseA</name>
    <name evidence="9" type="ORF">K8V15_04940</name>
</gene>
<dbReference type="PANTHER" id="PTHR30008">
    <property type="entry name" value="EXODEOXYRIBONUCLEASE 7 LARGE SUBUNIT"/>
    <property type="match status" value="1"/>
</dbReference>
<keyword evidence="2 5" id="KW-0540">Nuclease</keyword>
<keyword evidence="1 5" id="KW-0963">Cytoplasm</keyword>
<dbReference type="PANTHER" id="PTHR30008:SF0">
    <property type="entry name" value="EXODEOXYRIBONUCLEASE 7 LARGE SUBUNIT"/>
    <property type="match status" value="1"/>
</dbReference>
<keyword evidence="4 5" id="KW-0269">Exonuclease</keyword>
<dbReference type="InterPro" id="IPR025824">
    <property type="entry name" value="OB-fold_nuc-bd_dom"/>
</dbReference>
<reference evidence="9" key="2">
    <citation type="submission" date="2021-09" db="EMBL/GenBank/DDBJ databases">
        <authorList>
            <person name="Gilroy R."/>
        </authorList>
    </citation>
    <scope>NUCLEOTIDE SEQUENCE</scope>
    <source>
        <strain evidence="9">ChiGjej3B3-7470</strain>
    </source>
</reference>